<accession>A0A2J6SSV3</accession>
<dbReference type="AlphaFoldDB" id="A0A2J6SSV3"/>
<dbReference type="InParanoid" id="A0A2J6SSV3"/>
<name>A0A2J6SSV3_9HELO</name>
<dbReference type="RefSeq" id="XP_024730768.1">
    <property type="nucleotide sequence ID" value="XM_024870453.1"/>
</dbReference>
<evidence type="ECO:0000313" key="2">
    <source>
        <dbReference type="Proteomes" id="UP000235371"/>
    </source>
</evidence>
<protein>
    <submittedName>
        <fullName evidence="1">Uncharacterized protein</fullName>
    </submittedName>
</protein>
<organism evidence="1 2">
    <name type="scientific">Hyaloscypha bicolor E</name>
    <dbReference type="NCBI Taxonomy" id="1095630"/>
    <lineage>
        <taxon>Eukaryota</taxon>
        <taxon>Fungi</taxon>
        <taxon>Dikarya</taxon>
        <taxon>Ascomycota</taxon>
        <taxon>Pezizomycotina</taxon>
        <taxon>Leotiomycetes</taxon>
        <taxon>Helotiales</taxon>
        <taxon>Hyaloscyphaceae</taxon>
        <taxon>Hyaloscypha</taxon>
        <taxon>Hyaloscypha bicolor</taxon>
    </lineage>
</organism>
<evidence type="ECO:0000313" key="1">
    <source>
        <dbReference type="EMBL" id="PMD53864.1"/>
    </source>
</evidence>
<keyword evidence="2" id="KW-1185">Reference proteome</keyword>
<proteinExistence type="predicted"/>
<sequence length="125" mass="13530">MGCPVVATFGRKSRLSYKHGPPLIWLAALVGAVQSESCLGKSLSRNDSFGAHCSNERTVGSFIALHRPVLTIQGAVTRRTCQVAISLIRFRLRGAALRHRSVTSRISTAFVAKWPSHVRCDGLGS</sequence>
<dbReference type="GeneID" id="36578535"/>
<reference evidence="1 2" key="1">
    <citation type="submission" date="2016-04" db="EMBL/GenBank/DDBJ databases">
        <title>A degradative enzymes factory behind the ericoid mycorrhizal symbiosis.</title>
        <authorList>
            <consortium name="DOE Joint Genome Institute"/>
            <person name="Martino E."/>
            <person name="Morin E."/>
            <person name="Grelet G."/>
            <person name="Kuo A."/>
            <person name="Kohler A."/>
            <person name="Daghino S."/>
            <person name="Barry K."/>
            <person name="Choi C."/>
            <person name="Cichocki N."/>
            <person name="Clum A."/>
            <person name="Copeland A."/>
            <person name="Hainaut M."/>
            <person name="Haridas S."/>
            <person name="Labutti K."/>
            <person name="Lindquist E."/>
            <person name="Lipzen A."/>
            <person name="Khouja H.-R."/>
            <person name="Murat C."/>
            <person name="Ohm R."/>
            <person name="Olson A."/>
            <person name="Spatafora J."/>
            <person name="Veneault-Fourrey C."/>
            <person name="Henrissat B."/>
            <person name="Grigoriev I."/>
            <person name="Martin F."/>
            <person name="Perotto S."/>
        </authorList>
    </citation>
    <scope>NUCLEOTIDE SEQUENCE [LARGE SCALE GENOMIC DNA]</scope>
    <source>
        <strain evidence="1 2">E</strain>
    </source>
</reference>
<dbReference type="EMBL" id="KZ613866">
    <property type="protein sequence ID" value="PMD53864.1"/>
    <property type="molecule type" value="Genomic_DNA"/>
</dbReference>
<dbReference type="Proteomes" id="UP000235371">
    <property type="component" value="Unassembled WGS sequence"/>
</dbReference>
<gene>
    <name evidence="1" type="ORF">K444DRAFT_131255</name>
</gene>